<comment type="caution">
    <text evidence="1">The sequence shown here is derived from an EMBL/GenBank/DDBJ whole genome shotgun (WGS) entry which is preliminary data.</text>
</comment>
<evidence type="ECO:0000313" key="2">
    <source>
        <dbReference type="Proteomes" id="UP000234166"/>
    </source>
</evidence>
<name>A0AB38DV61_XANCH</name>
<proteinExistence type="predicted"/>
<dbReference type="EMBL" id="OCYS01000024">
    <property type="protein sequence ID" value="SON81168.1"/>
    <property type="molecule type" value="Genomic_DNA"/>
</dbReference>
<organism evidence="1 2">
    <name type="scientific">Xanthomonas campestris pv. phaseoli</name>
    <dbReference type="NCBI Taxonomy" id="317013"/>
    <lineage>
        <taxon>Bacteria</taxon>
        <taxon>Pseudomonadati</taxon>
        <taxon>Pseudomonadota</taxon>
        <taxon>Gammaproteobacteria</taxon>
        <taxon>Lysobacterales</taxon>
        <taxon>Lysobacteraceae</taxon>
        <taxon>Xanthomonas</taxon>
    </lineage>
</organism>
<reference evidence="1 2" key="1">
    <citation type="submission" date="2017-10" db="EMBL/GenBank/DDBJ databases">
        <authorList>
            <person name="Regsiter A."/>
            <person name="William W."/>
        </authorList>
    </citation>
    <scope>NUCLEOTIDE SEQUENCE [LARGE SCALE GENOMIC DNA]</scope>
    <source>
        <strain evidence="1 2">CFBP7430</strain>
    </source>
</reference>
<sequence>MRIPERTRKKPSAMVPLGAFVSLRAVSSARKEDKAARQRVKLAQKVDLTSFSITQDDSFAKDVVASRKKSRSCAT</sequence>
<gene>
    <name evidence="1" type="ORF">XAP7430_120008</name>
</gene>
<accession>A0AB38DV61</accession>
<dbReference type="AlphaFoldDB" id="A0AB38DV61"/>
<dbReference type="Proteomes" id="UP000234166">
    <property type="component" value="Unassembled WGS sequence"/>
</dbReference>
<protein>
    <submittedName>
        <fullName evidence="1">Uncharacterized protein</fullName>
    </submittedName>
</protein>
<evidence type="ECO:0000313" key="1">
    <source>
        <dbReference type="EMBL" id="SON81168.1"/>
    </source>
</evidence>